<evidence type="ECO:0000313" key="6">
    <source>
        <dbReference type="Proteomes" id="UP000007089"/>
    </source>
</evidence>
<dbReference type="EMBL" id="CP001359">
    <property type="protein sequence ID" value="ACL65052.1"/>
    <property type="molecule type" value="Genomic_DNA"/>
</dbReference>
<feature type="domain" description="CusB-like beta-barrel" evidence="3">
    <location>
        <begin position="208"/>
        <end position="275"/>
    </location>
</feature>
<dbReference type="Gene3D" id="2.40.50.100">
    <property type="match status" value="1"/>
</dbReference>
<organism evidence="5 6">
    <name type="scientific">Anaeromyxobacter dehalogenans (strain ATCC BAA-258 / DSM 21875 / 2CP-1)</name>
    <dbReference type="NCBI Taxonomy" id="455488"/>
    <lineage>
        <taxon>Bacteria</taxon>
        <taxon>Pseudomonadati</taxon>
        <taxon>Myxococcota</taxon>
        <taxon>Myxococcia</taxon>
        <taxon>Myxococcales</taxon>
        <taxon>Cystobacterineae</taxon>
        <taxon>Anaeromyxobacteraceae</taxon>
        <taxon>Anaeromyxobacter</taxon>
    </lineage>
</organism>
<dbReference type="Gene3D" id="2.40.420.20">
    <property type="match status" value="1"/>
</dbReference>
<dbReference type="Proteomes" id="UP000007089">
    <property type="component" value="Chromosome"/>
</dbReference>
<name>B8J5V5_ANAD2</name>
<evidence type="ECO:0000259" key="4">
    <source>
        <dbReference type="Pfam" id="PF25973"/>
    </source>
</evidence>
<feature type="coiled-coil region" evidence="2">
    <location>
        <begin position="111"/>
        <end position="162"/>
    </location>
</feature>
<protein>
    <submittedName>
        <fullName evidence="5">Efflux transporter, RND family, MFP subunit</fullName>
    </submittedName>
</protein>
<proteinExistence type="inferred from homology"/>
<dbReference type="InterPro" id="IPR058647">
    <property type="entry name" value="BSH_CzcB-like"/>
</dbReference>
<dbReference type="InterPro" id="IPR006143">
    <property type="entry name" value="RND_pump_MFP"/>
</dbReference>
<dbReference type="Gene3D" id="2.40.30.170">
    <property type="match status" value="1"/>
</dbReference>
<dbReference type="NCBIfam" id="TIGR01730">
    <property type="entry name" value="RND_mfp"/>
    <property type="match status" value="1"/>
</dbReference>
<reference evidence="5" key="1">
    <citation type="submission" date="2009-01" db="EMBL/GenBank/DDBJ databases">
        <title>Complete sequence of Anaeromyxobacter dehalogenans 2CP-1.</title>
        <authorList>
            <consortium name="US DOE Joint Genome Institute"/>
            <person name="Lucas S."/>
            <person name="Copeland A."/>
            <person name="Lapidus A."/>
            <person name="Glavina del Rio T."/>
            <person name="Dalin E."/>
            <person name="Tice H."/>
            <person name="Bruce D."/>
            <person name="Goodwin L."/>
            <person name="Pitluck S."/>
            <person name="Saunders E."/>
            <person name="Brettin T."/>
            <person name="Detter J.C."/>
            <person name="Han C."/>
            <person name="Larimer F."/>
            <person name="Land M."/>
            <person name="Hauser L."/>
            <person name="Kyrpides N."/>
            <person name="Ovchinnikova G."/>
            <person name="Beliaev A.S."/>
            <person name="Richardson P."/>
        </authorList>
    </citation>
    <scope>NUCLEOTIDE SEQUENCE</scope>
    <source>
        <strain evidence="5">2CP-1</strain>
    </source>
</reference>
<dbReference type="Gene3D" id="1.10.287.470">
    <property type="entry name" value="Helix hairpin bin"/>
    <property type="match status" value="1"/>
</dbReference>
<dbReference type="PANTHER" id="PTHR30469">
    <property type="entry name" value="MULTIDRUG RESISTANCE PROTEIN MDTA"/>
    <property type="match status" value="1"/>
</dbReference>
<feature type="domain" description="CzcB-like barrel-sandwich hybrid" evidence="4">
    <location>
        <begin position="73"/>
        <end position="191"/>
    </location>
</feature>
<dbReference type="Pfam" id="PF25973">
    <property type="entry name" value="BSH_CzcB"/>
    <property type="match status" value="1"/>
</dbReference>
<dbReference type="Pfam" id="PF25954">
    <property type="entry name" value="Beta-barrel_RND_2"/>
    <property type="match status" value="1"/>
</dbReference>
<evidence type="ECO:0000259" key="3">
    <source>
        <dbReference type="Pfam" id="PF25954"/>
    </source>
</evidence>
<dbReference type="KEGG" id="acp:A2cp1_1710"/>
<dbReference type="GO" id="GO:1990281">
    <property type="term" value="C:efflux pump complex"/>
    <property type="evidence" value="ECO:0007669"/>
    <property type="project" value="TreeGrafter"/>
</dbReference>
<evidence type="ECO:0000256" key="1">
    <source>
        <dbReference type="ARBA" id="ARBA00009477"/>
    </source>
</evidence>
<keyword evidence="6" id="KW-1185">Reference proteome</keyword>
<dbReference type="AlphaFoldDB" id="B8J5V5"/>
<comment type="similarity">
    <text evidence="1">Belongs to the membrane fusion protein (MFP) (TC 8.A.1) family.</text>
</comment>
<evidence type="ECO:0000256" key="2">
    <source>
        <dbReference type="SAM" id="Coils"/>
    </source>
</evidence>
<sequence length="377" mass="40027">MKSKKQWAVFAVGLVVVLAILVGVKAGQIVTMVRAGEAFVPPPESVTSAKVEATEWEASRAAVGSLVAVQGVTLAAELPGTVRQIAFESGSNVRRGQVLVRFDTSAEEAQLAAATADAALAKVNLERAQRLRQGEANAQADLDAADAKAKQADATVRNLQAIIAKKTIRAPFDGRISIRQVELGQVVSPGSPIASLQSVTPIHADFWLPQQALVDLAAGQKVRLRTDTFPRADWTGEITTVNPEVDPVTRNVRVRATFPNKDGRLRPGMFVNVAVLSADKHKVLAIPATAVMFAPYGDSVYVIEQKKDANGKPTLVARQQFVRTGERRGDLVAVLDGLKGGETVVSSGVFKLRNGAAVAVNDSLAPRAQLAPKPTEN</sequence>
<gene>
    <name evidence="5" type="ordered locus">A2cp1_1710</name>
</gene>
<dbReference type="HOGENOM" id="CLU_018816_1_2_7"/>
<accession>B8J5V5</accession>
<keyword evidence="2" id="KW-0175">Coiled coil</keyword>
<dbReference type="InterPro" id="IPR058792">
    <property type="entry name" value="Beta-barrel_RND_2"/>
</dbReference>
<dbReference type="RefSeq" id="WP_012632979.1">
    <property type="nucleotide sequence ID" value="NC_011891.1"/>
</dbReference>
<evidence type="ECO:0000313" key="5">
    <source>
        <dbReference type="EMBL" id="ACL65052.1"/>
    </source>
</evidence>
<dbReference type="FunFam" id="2.40.30.170:FF:000010">
    <property type="entry name" value="Efflux RND transporter periplasmic adaptor subunit"/>
    <property type="match status" value="1"/>
</dbReference>
<dbReference type="SUPFAM" id="SSF111369">
    <property type="entry name" value="HlyD-like secretion proteins"/>
    <property type="match status" value="1"/>
</dbReference>
<dbReference type="GO" id="GO:0015562">
    <property type="term" value="F:efflux transmembrane transporter activity"/>
    <property type="evidence" value="ECO:0007669"/>
    <property type="project" value="TreeGrafter"/>
</dbReference>
<dbReference type="PANTHER" id="PTHR30469:SF11">
    <property type="entry name" value="BLL4320 PROTEIN"/>
    <property type="match status" value="1"/>
</dbReference>